<dbReference type="PANTHER" id="PTHR46580">
    <property type="entry name" value="SENSOR KINASE-RELATED"/>
    <property type="match status" value="1"/>
</dbReference>
<dbReference type="Pfam" id="PF13517">
    <property type="entry name" value="FG-GAP_3"/>
    <property type="match status" value="2"/>
</dbReference>
<evidence type="ECO:0000313" key="2">
    <source>
        <dbReference type="EMBL" id="AXE21134.1"/>
    </source>
</evidence>
<protein>
    <submittedName>
        <fullName evidence="2">VCBS repeat-containing protein</fullName>
    </submittedName>
</protein>
<dbReference type="OrthoDB" id="1391917at2"/>
<dbReference type="KEGG" id="run:DR864_27050"/>
<evidence type="ECO:0000256" key="1">
    <source>
        <dbReference type="ARBA" id="ARBA00022729"/>
    </source>
</evidence>
<evidence type="ECO:0000313" key="3">
    <source>
        <dbReference type="Proteomes" id="UP000251993"/>
    </source>
</evidence>
<dbReference type="InterPro" id="IPR028994">
    <property type="entry name" value="Integrin_alpha_N"/>
</dbReference>
<gene>
    <name evidence="2" type="ORF">DR864_27050</name>
</gene>
<keyword evidence="3" id="KW-1185">Reference proteome</keyword>
<organism evidence="2 3">
    <name type="scientific">Runella rosea</name>
    <dbReference type="NCBI Taxonomy" id="2259595"/>
    <lineage>
        <taxon>Bacteria</taxon>
        <taxon>Pseudomonadati</taxon>
        <taxon>Bacteroidota</taxon>
        <taxon>Cytophagia</taxon>
        <taxon>Cytophagales</taxon>
        <taxon>Spirosomataceae</taxon>
        <taxon>Runella</taxon>
    </lineage>
</organism>
<keyword evidence="1" id="KW-0732">Signal</keyword>
<dbReference type="EMBL" id="CP030850">
    <property type="protein sequence ID" value="AXE21134.1"/>
    <property type="molecule type" value="Genomic_DNA"/>
</dbReference>
<dbReference type="AlphaFoldDB" id="A0A344TR63"/>
<name>A0A344TR63_9BACT</name>
<dbReference type="Gene3D" id="2.130.10.130">
    <property type="entry name" value="Integrin alpha, N-terminal"/>
    <property type="match status" value="2"/>
</dbReference>
<accession>A0A344TR63</accession>
<dbReference type="PROSITE" id="PS51257">
    <property type="entry name" value="PROKAR_LIPOPROTEIN"/>
    <property type="match status" value="1"/>
</dbReference>
<sequence length="516" mass="58434">MRSFSLALRFNCKVNNSMTKIIAIGLVLSILIACNTSQESEEQKLAQSYCGGCHLMPTPDLLDKKTWKESVLPKMALRLGVVQQNIGFYQDFSTEEIVTFTEANVFPETPIVTPEQWESIVNYYVKNAPDKLPDSSRKTLISPTLSRFLPKANTPHVEPFVSLIKYDSLSKKLFVGSRRGMVTVFDQQFKRIDSLKVSSPPSDLRTYPDGSLDVLLMGIMDPNDHNRGTLEKARKSADGKTWALTPILQKLRRPVNQAFTDVDGDGLEDIVMCEYGNNVGQLSWFKQQQDNSYQVFKFDPAPGARLVQPYDFNRDGKLDFFVMMAQGDEQVSVIYNRGGGKYEKQILLRFPPVYGSSYADLADVNGDGWVDIVYTNGDNADYSMILKPYHGVRIFLNDGKNQFQEKWFFPLHGASKALADDFDKDGDIDIAAISYFPSNPQEGFVYFENQGNLKFTAKTFPTPRQDKWMLLEKADYDQDGDKDLLLGYLERPPYRFPLPAGMTGLQILENKTITKK</sequence>
<dbReference type="SUPFAM" id="SSF69318">
    <property type="entry name" value="Integrin alpha N-terminal domain"/>
    <property type="match status" value="1"/>
</dbReference>
<reference evidence="2 3" key="1">
    <citation type="submission" date="2018-07" db="EMBL/GenBank/DDBJ databases">
        <title>Genome sequencing of Runella.</title>
        <authorList>
            <person name="Baek M.-G."/>
            <person name="Yi H."/>
        </authorList>
    </citation>
    <scope>NUCLEOTIDE SEQUENCE [LARGE SCALE GENOMIC DNA]</scope>
    <source>
        <strain evidence="2 3">HYN0085</strain>
    </source>
</reference>
<dbReference type="Proteomes" id="UP000251993">
    <property type="component" value="Chromosome"/>
</dbReference>
<proteinExistence type="predicted"/>
<dbReference type="PANTHER" id="PTHR46580:SF4">
    <property type="entry name" value="ATP_GTP-BINDING PROTEIN"/>
    <property type="match status" value="1"/>
</dbReference>
<dbReference type="InterPro" id="IPR013517">
    <property type="entry name" value="FG-GAP"/>
</dbReference>